<keyword evidence="6" id="KW-0472">Membrane</keyword>
<dbReference type="Gene3D" id="2.40.160.60">
    <property type="entry name" value="Outer membrane protein transport protein (OMPP1/FadL/TodX)"/>
    <property type="match status" value="1"/>
</dbReference>
<comment type="similarity">
    <text evidence="2">Belongs to the OmpP1/FadL family.</text>
</comment>
<feature type="signal peptide" evidence="8">
    <location>
        <begin position="1"/>
        <end position="21"/>
    </location>
</feature>
<dbReference type="EMBL" id="CP050266">
    <property type="protein sequence ID" value="QIR06012.1"/>
    <property type="molecule type" value="Genomic_DNA"/>
</dbReference>
<feature type="chain" id="PRO_5045383464" evidence="8">
    <location>
        <begin position="22"/>
        <end position="418"/>
    </location>
</feature>
<keyword evidence="3" id="KW-1134">Transmembrane beta strand</keyword>
<keyword evidence="7" id="KW-0998">Cell outer membrane</keyword>
<keyword evidence="5 8" id="KW-0732">Signal</keyword>
<evidence type="ECO:0000256" key="6">
    <source>
        <dbReference type="ARBA" id="ARBA00023136"/>
    </source>
</evidence>
<evidence type="ECO:0000256" key="4">
    <source>
        <dbReference type="ARBA" id="ARBA00022692"/>
    </source>
</evidence>
<accession>A0ABX6K376</accession>
<keyword evidence="4" id="KW-0812">Transmembrane</keyword>
<evidence type="ECO:0000256" key="1">
    <source>
        <dbReference type="ARBA" id="ARBA00004571"/>
    </source>
</evidence>
<dbReference type="Pfam" id="PF03349">
    <property type="entry name" value="Toluene_X"/>
    <property type="match status" value="1"/>
</dbReference>
<keyword evidence="10" id="KW-1185">Reference proteome</keyword>
<gene>
    <name evidence="9" type="ORF">HBA18_06295</name>
</gene>
<dbReference type="Proteomes" id="UP000501408">
    <property type="component" value="Chromosome 1"/>
</dbReference>
<reference evidence="9 10" key="1">
    <citation type="submission" date="2020-03" db="EMBL/GenBank/DDBJ databases">
        <title>Genome mining reveals the biosynthetic pathways of PHA and ectoines of the halophilic strain Salinivibrio costicola M318 isolated from fermented shrimp paste.</title>
        <authorList>
            <person name="Doan T.V."/>
            <person name="Tran L.T."/>
            <person name="Trieu T.A."/>
            <person name="Nguyen Q.V."/>
            <person name="Quach T.N."/>
            <person name="Phi T.Q."/>
            <person name="Kumar S."/>
        </authorList>
    </citation>
    <scope>NUCLEOTIDE SEQUENCE [LARGE SCALE GENOMIC DNA]</scope>
    <source>
        <strain evidence="9 10">M318</strain>
    </source>
</reference>
<organism evidence="9 10">
    <name type="scientific">Salinivibrio costicola</name>
    <name type="common">Vibrio costicola</name>
    <dbReference type="NCBI Taxonomy" id="51367"/>
    <lineage>
        <taxon>Bacteria</taxon>
        <taxon>Pseudomonadati</taxon>
        <taxon>Pseudomonadota</taxon>
        <taxon>Gammaproteobacteria</taxon>
        <taxon>Vibrionales</taxon>
        <taxon>Vibrionaceae</taxon>
        <taxon>Salinivibrio</taxon>
    </lineage>
</organism>
<evidence type="ECO:0000256" key="8">
    <source>
        <dbReference type="SAM" id="SignalP"/>
    </source>
</evidence>
<evidence type="ECO:0000256" key="2">
    <source>
        <dbReference type="ARBA" id="ARBA00008163"/>
    </source>
</evidence>
<protein>
    <submittedName>
        <fullName evidence="9">Long-chain fatty acid transporter</fullName>
    </submittedName>
</protein>
<evidence type="ECO:0000256" key="5">
    <source>
        <dbReference type="ARBA" id="ARBA00022729"/>
    </source>
</evidence>
<evidence type="ECO:0000256" key="3">
    <source>
        <dbReference type="ARBA" id="ARBA00022452"/>
    </source>
</evidence>
<evidence type="ECO:0000256" key="7">
    <source>
        <dbReference type="ARBA" id="ARBA00023237"/>
    </source>
</evidence>
<evidence type="ECO:0000313" key="9">
    <source>
        <dbReference type="EMBL" id="QIR06012.1"/>
    </source>
</evidence>
<dbReference type="SUPFAM" id="SSF56935">
    <property type="entry name" value="Porins"/>
    <property type="match status" value="1"/>
</dbReference>
<dbReference type="InterPro" id="IPR005017">
    <property type="entry name" value="OMPP1/FadL/TodX"/>
</dbReference>
<dbReference type="RefSeq" id="WP_069587564.1">
    <property type="nucleotide sequence ID" value="NZ_CP050266.1"/>
</dbReference>
<comment type="subcellular location">
    <subcellularLocation>
        <location evidence="1">Cell outer membrane</location>
        <topology evidence="1">Multi-pass membrane protein</topology>
    </subcellularLocation>
</comment>
<proteinExistence type="inferred from homology"/>
<evidence type="ECO:0000313" key="10">
    <source>
        <dbReference type="Proteomes" id="UP000501408"/>
    </source>
</evidence>
<dbReference type="PANTHER" id="PTHR35093">
    <property type="entry name" value="OUTER MEMBRANE PROTEIN NMB0088-RELATED"/>
    <property type="match status" value="1"/>
</dbReference>
<name>A0ABX6K376_SALCS</name>
<dbReference type="PANTHER" id="PTHR35093:SF3">
    <property type="entry name" value="LONG-CHAIN FATTY ACID TRANSPORT PROTEIN"/>
    <property type="match status" value="1"/>
</dbReference>
<sequence>MNKKQYSLIALSVFAATQAYGAGFQVSEQSASGLGRAFAGDAAVADNAAVLARNPAAMMRFDRAQLSGALTLIDPDVDVKDRTNNEYAKDVAPMKVVPAGFYVSPQEGKWTWGIGLFTTYGIATDYPDDIQAGDLAGDTDLLSTNLNPAIAYQVTPELSLGAGVNLTYAKAKLTRHKGALAPYLNNKNSVTSNNPSDKLIGLEGETFGYGWNLGALYEINENHRFGVGYRSKVDLDFDDGTFDSYDSGRATSASVKGRLELSLPSYWEVSGFHQLTDAFAVHYSYQHTNWSSFTELRATSDECTDNKVCFVKDESYKDNDRWSIGSTYQFNQHWTGRLGFAYDEQAGEATLSIPDADRYWYATGLTYQYDNDLSIDAGFAIVRSRDGSFTEKNALKQNLEFDSNGTAYISSVQLNYQF</sequence>